<sequence length="477" mass="50873">MDKTHTSARPEVPHLPARDAGALFAEHALLPGGWARDVLLCWDAGGRLVCAAPGSDAGGAPRAPGPVVPGMPNLHSHAFQRAFAGLTEYRAQAQDSFWSWRDLMYRFAARISPESLQAIATWLYVEMLEAGYTSVCEFHYVHHDHDGRPYADDATLSLALLRAARAAGIGITLLPVLYQASGFGGRPPRADQARFIRSTDNMLSLLERLAPATRAQEAVLGLAPHSLRAVPPDSLRAAVQGLTALDARAPIHIHVAEQRQEVDDCVAWSGQRPVQWLLDHAPVDARWCLVHATHMTPEEYAAAARTGAVAGICPTTEANLGDGIFDMPLWLQHGGRWGVGSDSHACVNVAEELLMLEYSQRLSLRQRNVLASSGQPQVGTALWLAAVQGGAQAAGRAVAGIAEGQQADFAVLDPRHVALAGLPAEAMLSAHVFASSRGTALHGVWTGGVQRVAAGRHALHERAAQEFVAARAAIIAA</sequence>
<comment type="cofactor">
    <cofactor evidence="1">
        <name>Zn(2+)</name>
        <dbReference type="ChEBI" id="CHEBI:29105"/>
    </cofactor>
</comment>
<name>A0A3R7HTU6_9BURK</name>
<dbReference type="GO" id="GO:0050416">
    <property type="term" value="F:formimidoylglutamate deiminase activity"/>
    <property type="evidence" value="ECO:0007669"/>
    <property type="project" value="UniProtKB-EC"/>
</dbReference>
<dbReference type="Pfam" id="PF22429">
    <property type="entry name" value="HutF_N"/>
    <property type="match status" value="1"/>
</dbReference>
<dbReference type="GO" id="GO:0019239">
    <property type="term" value="F:deaminase activity"/>
    <property type="evidence" value="ECO:0007669"/>
    <property type="project" value="TreeGrafter"/>
</dbReference>
<organism evidence="7 8">
    <name type="scientific">Alicycliphilus denitrificans</name>
    <dbReference type="NCBI Taxonomy" id="179636"/>
    <lineage>
        <taxon>Bacteria</taxon>
        <taxon>Pseudomonadati</taxon>
        <taxon>Pseudomonadota</taxon>
        <taxon>Betaproteobacteria</taxon>
        <taxon>Burkholderiales</taxon>
        <taxon>Comamonadaceae</taxon>
        <taxon>Alicycliphilus</taxon>
    </lineage>
</organism>
<dbReference type="InterPro" id="IPR006680">
    <property type="entry name" value="Amidohydro-rel"/>
</dbReference>
<dbReference type="Pfam" id="PF01979">
    <property type="entry name" value="Amidohydro_1"/>
    <property type="match status" value="1"/>
</dbReference>
<dbReference type="Gene3D" id="2.30.40.10">
    <property type="entry name" value="Urease, subunit C, domain 1"/>
    <property type="match status" value="1"/>
</dbReference>
<dbReference type="InterPro" id="IPR051607">
    <property type="entry name" value="Metallo-dep_hydrolases"/>
</dbReference>
<dbReference type="NCBIfam" id="TIGR02022">
    <property type="entry name" value="hutF"/>
    <property type="match status" value="1"/>
</dbReference>
<dbReference type="GO" id="GO:0005829">
    <property type="term" value="C:cytosol"/>
    <property type="evidence" value="ECO:0007669"/>
    <property type="project" value="TreeGrafter"/>
</dbReference>
<dbReference type="NCBIfam" id="NF006681">
    <property type="entry name" value="PRK09229.1-2"/>
    <property type="match status" value="1"/>
</dbReference>
<dbReference type="InterPro" id="IPR032466">
    <property type="entry name" value="Metal_Hydrolase"/>
</dbReference>
<protein>
    <submittedName>
        <fullName evidence="7">Formimidoylglutamate deiminase</fullName>
        <ecNumber evidence="7">3.5.3.13</ecNumber>
    </submittedName>
</protein>
<dbReference type="Gene3D" id="3.20.20.140">
    <property type="entry name" value="Metal-dependent hydrolases"/>
    <property type="match status" value="1"/>
</dbReference>
<gene>
    <name evidence="7" type="ORF">CE154_017485</name>
</gene>
<dbReference type="InterPro" id="IPR055156">
    <property type="entry name" value="HutF-like_N"/>
</dbReference>
<dbReference type="RefSeq" id="WP_094437443.1">
    <property type="nucleotide sequence ID" value="NZ_NKDB02000004.1"/>
</dbReference>
<dbReference type="PANTHER" id="PTHR11271">
    <property type="entry name" value="GUANINE DEAMINASE"/>
    <property type="match status" value="1"/>
</dbReference>
<dbReference type="GO" id="GO:0046872">
    <property type="term" value="F:metal ion binding"/>
    <property type="evidence" value="ECO:0007669"/>
    <property type="project" value="UniProtKB-KW"/>
</dbReference>
<reference evidence="7 8" key="1">
    <citation type="submission" date="2018-09" db="EMBL/GenBank/DDBJ databases">
        <title>Genome comparison of Alicycliphilus sp. BQ1, a polyurethanolytic bacterium, with its closest phylogenetic relatives Alicycliphilus denitrificans BC and K601, unable to attack polyurethane.</title>
        <authorList>
            <person name="Loza-Tavera H."/>
            <person name="Lozano L."/>
            <person name="Cevallos M."/>
            <person name="Maya-Lucas O."/>
            <person name="Garcia-Mena J."/>
            <person name="Hernandez J."/>
        </authorList>
    </citation>
    <scope>NUCLEOTIDE SEQUENCE [LARGE SCALE GENOMIC DNA]</scope>
    <source>
        <strain evidence="7 8">BQ1</strain>
    </source>
</reference>
<dbReference type="InterPro" id="IPR011059">
    <property type="entry name" value="Metal-dep_hydrolase_composite"/>
</dbReference>
<evidence type="ECO:0000259" key="6">
    <source>
        <dbReference type="Pfam" id="PF22429"/>
    </source>
</evidence>
<dbReference type="EMBL" id="NKDB02000004">
    <property type="protein sequence ID" value="RKJ94926.1"/>
    <property type="molecule type" value="Genomic_DNA"/>
</dbReference>
<evidence type="ECO:0000256" key="4">
    <source>
        <dbReference type="ARBA" id="ARBA00022833"/>
    </source>
</evidence>
<comment type="caution">
    <text evidence="7">The sequence shown here is derived from an EMBL/GenBank/DDBJ whole genome shotgun (WGS) entry which is preliminary data.</text>
</comment>
<dbReference type="EC" id="3.5.3.13" evidence="7"/>
<dbReference type="InterPro" id="IPR010252">
    <property type="entry name" value="HutF"/>
</dbReference>
<evidence type="ECO:0000259" key="5">
    <source>
        <dbReference type="Pfam" id="PF01979"/>
    </source>
</evidence>
<dbReference type="Proteomes" id="UP000216225">
    <property type="component" value="Unassembled WGS sequence"/>
</dbReference>
<evidence type="ECO:0000313" key="8">
    <source>
        <dbReference type="Proteomes" id="UP000216225"/>
    </source>
</evidence>
<evidence type="ECO:0000256" key="1">
    <source>
        <dbReference type="ARBA" id="ARBA00001947"/>
    </source>
</evidence>
<dbReference type="AlphaFoldDB" id="A0A3R7HTU6"/>
<feature type="domain" description="Amidohydrolase-related" evidence="5">
    <location>
        <begin position="67"/>
        <end position="448"/>
    </location>
</feature>
<proteinExistence type="predicted"/>
<keyword evidence="4" id="KW-0862">Zinc</keyword>
<evidence type="ECO:0000256" key="3">
    <source>
        <dbReference type="ARBA" id="ARBA00022801"/>
    </source>
</evidence>
<keyword evidence="2" id="KW-0479">Metal-binding</keyword>
<accession>A0A3R7HTU6</accession>
<feature type="domain" description="Formimidoylglutamate deiminase N-terminal" evidence="6">
    <location>
        <begin position="23"/>
        <end position="60"/>
    </location>
</feature>
<dbReference type="NCBIfam" id="NF006684">
    <property type="entry name" value="PRK09229.1-5"/>
    <property type="match status" value="1"/>
</dbReference>
<dbReference type="PANTHER" id="PTHR11271:SF48">
    <property type="entry name" value="AMIDOHYDROLASE-RELATED DOMAIN-CONTAINING PROTEIN"/>
    <property type="match status" value="1"/>
</dbReference>
<dbReference type="SUPFAM" id="SSF51556">
    <property type="entry name" value="Metallo-dependent hydrolases"/>
    <property type="match status" value="1"/>
</dbReference>
<evidence type="ECO:0000313" key="7">
    <source>
        <dbReference type="EMBL" id="RKJ94926.1"/>
    </source>
</evidence>
<evidence type="ECO:0000256" key="2">
    <source>
        <dbReference type="ARBA" id="ARBA00022723"/>
    </source>
</evidence>
<keyword evidence="3 7" id="KW-0378">Hydrolase</keyword>